<evidence type="ECO:0000256" key="11">
    <source>
        <dbReference type="ARBA" id="ARBA00023136"/>
    </source>
</evidence>
<dbReference type="RefSeq" id="WP_193192793.1">
    <property type="nucleotide sequence ID" value="NZ_JACZFR010000034.1"/>
</dbReference>
<keyword evidence="14" id="KW-1185">Reference proteome</keyword>
<keyword evidence="7 12" id="KW-0997">Cell inner membrane</keyword>
<name>A0ABW1YRJ7_9GAMM</name>
<gene>
    <name evidence="13" type="primary">ccmD</name>
    <name evidence="13" type="ORF">ACFQBM_18640</name>
</gene>
<evidence type="ECO:0000256" key="3">
    <source>
        <dbReference type="ARBA" id="ARBA00008741"/>
    </source>
</evidence>
<feature type="transmembrane region" description="Helical" evidence="12">
    <location>
        <begin position="20"/>
        <end position="41"/>
    </location>
</feature>
<dbReference type="EMBL" id="JBHSVR010000001">
    <property type="protein sequence ID" value="MFC6635300.1"/>
    <property type="molecule type" value="Genomic_DNA"/>
</dbReference>
<evidence type="ECO:0000256" key="10">
    <source>
        <dbReference type="ARBA" id="ARBA00022989"/>
    </source>
</evidence>
<dbReference type="PANTHER" id="PTHR37531:SF1">
    <property type="entry name" value="HEME EXPORTER PROTEIN D"/>
    <property type="match status" value="1"/>
</dbReference>
<evidence type="ECO:0000256" key="8">
    <source>
        <dbReference type="ARBA" id="ARBA00022692"/>
    </source>
</evidence>
<dbReference type="InterPro" id="IPR007078">
    <property type="entry name" value="Haem_export_protD_CcmD"/>
</dbReference>
<keyword evidence="5 12" id="KW-0813">Transport</keyword>
<sequence>MEFQFASLADFLAMDGHGIYVWIAYGVTAAALIALAVYPSLRRRQLQRELQRQQRIQQRRQQVESDRIKTAEPA</sequence>
<organism evidence="13 14">
    <name type="scientific">Microbulbifer taiwanensis</name>
    <dbReference type="NCBI Taxonomy" id="986746"/>
    <lineage>
        <taxon>Bacteria</taxon>
        <taxon>Pseudomonadati</taxon>
        <taxon>Pseudomonadota</taxon>
        <taxon>Gammaproteobacteria</taxon>
        <taxon>Cellvibrionales</taxon>
        <taxon>Microbulbiferaceae</taxon>
        <taxon>Microbulbifer</taxon>
    </lineage>
</organism>
<keyword evidence="10 12" id="KW-1133">Transmembrane helix</keyword>
<accession>A0ABW1YRJ7</accession>
<evidence type="ECO:0000256" key="7">
    <source>
        <dbReference type="ARBA" id="ARBA00022519"/>
    </source>
</evidence>
<protein>
    <recommendedName>
        <fullName evidence="4 12">Heme exporter protein D</fullName>
    </recommendedName>
</protein>
<evidence type="ECO:0000256" key="6">
    <source>
        <dbReference type="ARBA" id="ARBA00022475"/>
    </source>
</evidence>
<comment type="caution">
    <text evidence="13">The sequence shown here is derived from an EMBL/GenBank/DDBJ whole genome shotgun (WGS) entry which is preliminary data.</text>
</comment>
<keyword evidence="11 12" id="KW-0472">Membrane</keyword>
<keyword evidence="8 12" id="KW-0812">Transmembrane</keyword>
<evidence type="ECO:0000256" key="5">
    <source>
        <dbReference type="ARBA" id="ARBA00022448"/>
    </source>
</evidence>
<proteinExistence type="inferred from homology"/>
<dbReference type="Proteomes" id="UP001596425">
    <property type="component" value="Unassembled WGS sequence"/>
</dbReference>
<evidence type="ECO:0000256" key="12">
    <source>
        <dbReference type="RuleBase" id="RU363101"/>
    </source>
</evidence>
<evidence type="ECO:0000256" key="2">
    <source>
        <dbReference type="ARBA" id="ARBA00004377"/>
    </source>
</evidence>
<comment type="similarity">
    <text evidence="3 12">Belongs to the CcmD/CycX/HelD family.</text>
</comment>
<keyword evidence="9 12" id="KW-0201">Cytochrome c-type biogenesis</keyword>
<reference evidence="14" key="1">
    <citation type="journal article" date="2019" name="Int. J. Syst. Evol. Microbiol.">
        <title>The Global Catalogue of Microorganisms (GCM) 10K type strain sequencing project: providing services to taxonomists for standard genome sequencing and annotation.</title>
        <authorList>
            <consortium name="The Broad Institute Genomics Platform"/>
            <consortium name="The Broad Institute Genome Sequencing Center for Infectious Disease"/>
            <person name="Wu L."/>
            <person name="Ma J."/>
        </authorList>
    </citation>
    <scope>NUCLEOTIDE SEQUENCE [LARGE SCALE GENOMIC DNA]</scope>
    <source>
        <strain evidence="14">CGMCC 1.13718</strain>
    </source>
</reference>
<dbReference type="NCBIfam" id="TIGR03141">
    <property type="entry name" value="cytochro_ccmD"/>
    <property type="match status" value="1"/>
</dbReference>
<dbReference type="Pfam" id="PF04995">
    <property type="entry name" value="CcmD"/>
    <property type="match status" value="1"/>
</dbReference>
<comment type="subcellular location">
    <subcellularLocation>
        <location evidence="2 12">Cell inner membrane</location>
        <topology evidence="2 12">Single-pass membrane protein</topology>
    </subcellularLocation>
</comment>
<comment type="function">
    <text evidence="1 12">Required for the export of heme to the periplasm for the biogenesis of c-type cytochromes.</text>
</comment>
<evidence type="ECO:0000256" key="4">
    <source>
        <dbReference type="ARBA" id="ARBA00016461"/>
    </source>
</evidence>
<keyword evidence="6 12" id="KW-1003">Cell membrane</keyword>
<evidence type="ECO:0000313" key="13">
    <source>
        <dbReference type="EMBL" id="MFC6635300.1"/>
    </source>
</evidence>
<evidence type="ECO:0000256" key="9">
    <source>
        <dbReference type="ARBA" id="ARBA00022748"/>
    </source>
</evidence>
<evidence type="ECO:0000313" key="14">
    <source>
        <dbReference type="Proteomes" id="UP001596425"/>
    </source>
</evidence>
<dbReference type="PANTHER" id="PTHR37531">
    <property type="entry name" value="HEME EXPORTER PROTEIN D"/>
    <property type="match status" value="1"/>
</dbReference>
<dbReference type="InterPro" id="IPR052075">
    <property type="entry name" value="Heme_exporter_D"/>
</dbReference>
<evidence type="ECO:0000256" key="1">
    <source>
        <dbReference type="ARBA" id="ARBA00002442"/>
    </source>
</evidence>